<dbReference type="OrthoDB" id="424286at2"/>
<accession>M1X675</accession>
<sequence length="178" mass="21056">MTQEQKLADIEYISYINQNGELPEILQGKIGVYAIFDRGKNLQFIGNSRNIYTSLKQHLVRQPQLCYWVKAQTIEHPSRRFLEQIQQAWIDENKAIPMGNRENKQIWTHPIDVQMLFTPEEKENYSNHMNDEITKIKIIKDVARRVEAEILQILENRGLKMQIRFHPKLKESGLLDLK</sequence>
<protein>
    <recommendedName>
        <fullName evidence="3">Nuclease subunit of the excinuclease complex</fullName>
    </recommendedName>
</protein>
<keyword evidence="2" id="KW-1185">Reference proteome</keyword>
<organism evidence="1 2">
    <name type="scientific">Richelia intracellularis HH01</name>
    <dbReference type="NCBI Taxonomy" id="1165094"/>
    <lineage>
        <taxon>Bacteria</taxon>
        <taxon>Bacillati</taxon>
        <taxon>Cyanobacteriota</taxon>
        <taxon>Cyanophyceae</taxon>
        <taxon>Nostocales</taxon>
        <taxon>Nostocaceae</taxon>
        <taxon>Richelia</taxon>
    </lineage>
</organism>
<dbReference type="AlphaFoldDB" id="M1X675"/>
<evidence type="ECO:0000313" key="1">
    <source>
        <dbReference type="EMBL" id="CCH67946.1"/>
    </source>
</evidence>
<evidence type="ECO:0008006" key="3">
    <source>
        <dbReference type="Google" id="ProtNLM"/>
    </source>
</evidence>
<evidence type="ECO:0000313" key="2">
    <source>
        <dbReference type="Proteomes" id="UP000053051"/>
    </source>
</evidence>
<gene>
    <name evidence="1" type="ORF">RINTHH_17910</name>
</gene>
<dbReference type="RefSeq" id="WP_008235109.1">
    <property type="nucleotide sequence ID" value="NZ_CAIY01000070.1"/>
</dbReference>
<dbReference type="CDD" id="cd10450">
    <property type="entry name" value="GIY-YIG_AtGrxS16_like"/>
    <property type="match status" value="1"/>
</dbReference>
<reference evidence="2" key="2">
    <citation type="submission" date="2016-01" db="EMBL/GenBank/DDBJ databases">
        <title>Diatom-associated endosymboitic cyanobacterium lacks core nitrogen metabolism enzymes.</title>
        <authorList>
            <person name="Hilton J.A."/>
            <person name="Foster R.A."/>
            <person name="Tripp H.J."/>
            <person name="Carter B.J."/>
            <person name="Zehr J.P."/>
            <person name="Villareal T.A."/>
        </authorList>
    </citation>
    <scope>NUCLEOTIDE SEQUENCE [LARGE SCALE GENOMIC DNA]</scope>
    <source>
        <strain evidence="2">HH01</strain>
    </source>
</reference>
<dbReference type="EMBL" id="CAIY01000070">
    <property type="protein sequence ID" value="CCH67946.1"/>
    <property type="molecule type" value="Genomic_DNA"/>
</dbReference>
<name>M1X675_9NOST</name>
<proteinExistence type="predicted"/>
<dbReference type="STRING" id="1165094.RINTHH_17910"/>
<reference evidence="1 2" key="1">
    <citation type="submission" date="2012-05" db="EMBL/GenBank/DDBJ databases">
        <authorList>
            <person name="Hilton J."/>
        </authorList>
    </citation>
    <scope>NUCLEOTIDE SEQUENCE [LARGE SCALE GENOMIC DNA]</scope>
    <source>
        <strain evidence="1 2">HH01</strain>
    </source>
</reference>
<comment type="caution">
    <text evidence="1">The sequence shown here is derived from an EMBL/GenBank/DDBJ whole genome shotgun (WGS) entry which is preliminary data.</text>
</comment>
<dbReference type="InterPro" id="IPR049578">
    <property type="entry name" value="CAXIP1-like_GIY-YIG_dom"/>
</dbReference>
<dbReference type="Proteomes" id="UP000053051">
    <property type="component" value="Unassembled WGS sequence"/>
</dbReference>